<evidence type="ECO:0000256" key="1">
    <source>
        <dbReference type="ARBA" id="ARBA00022555"/>
    </source>
</evidence>
<keyword evidence="2 8" id="KW-0489">Methyltransferase</keyword>
<keyword evidence="6" id="KW-0694">RNA-binding</keyword>
<dbReference type="InterPro" id="IPR029026">
    <property type="entry name" value="tRNA_m1G_MTases_N"/>
</dbReference>
<protein>
    <submittedName>
        <fullName evidence="8">TrmH family RNA methyltransferase</fullName>
    </submittedName>
</protein>
<dbReference type="SUPFAM" id="SSF75217">
    <property type="entry name" value="alpha/beta knot"/>
    <property type="match status" value="1"/>
</dbReference>
<evidence type="ECO:0000259" key="7">
    <source>
        <dbReference type="Pfam" id="PF00588"/>
    </source>
</evidence>
<sequence length="178" mass="19528">MQKEHSDHTPGKHKFPLCYLATDIRTPSNVGGLFRIADALGVERIYLAGESLVPPNSKIRKVSRSTEQLIPYQYECDALKIAQRLKAEGYRIICLEITSSSVELSQTPVEEGDKVCLVLGSEKAGVTEELLEIADATVHIPMQGVNSSMNVTSACAIASYELLRKITPKLPTKSSRVQ</sequence>
<dbReference type="PANTHER" id="PTHR43453">
    <property type="entry name" value="RRNA METHYLASE-LIKE"/>
    <property type="match status" value="1"/>
</dbReference>
<name>A0ABV4P1H5_9GAMM</name>
<evidence type="ECO:0000256" key="6">
    <source>
        <dbReference type="ARBA" id="ARBA00022884"/>
    </source>
</evidence>
<feature type="domain" description="tRNA/rRNA methyltransferase SpoU type" evidence="7">
    <location>
        <begin position="22"/>
        <end position="160"/>
    </location>
</feature>
<dbReference type="InterPro" id="IPR001537">
    <property type="entry name" value="SpoU_MeTrfase"/>
</dbReference>
<organism evidence="8 9">
    <name type="scientific">Microbulbifer epialgicus</name>
    <dbReference type="NCBI Taxonomy" id="393907"/>
    <lineage>
        <taxon>Bacteria</taxon>
        <taxon>Pseudomonadati</taxon>
        <taxon>Pseudomonadota</taxon>
        <taxon>Gammaproteobacteria</taxon>
        <taxon>Cellvibrionales</taxon>
        <taxon>Microbulbiferaceae</taxon>
        <taxon>Microbulbifer</taxon>
    </lineage>
</organism>
<evidence type="ECO:0000256" key="5">
    <source>
        <dbReference type="ARBA" id="ARBA00022694"/>
    </source>
</evidence>
<dbReference type="GO" id="GO:0032259">
    <property type="term" value="P:methylation"/>
    <property type="evidence" value="ECO:0007669"/>
    <property type="project" value="UniProtKB-KW"/>
</dbReference>
<dbReference type="Pfam" id="PF00588">
    <property type="entry name" value="SpoU_methylase"/>
    <property type="match status" value="1"/>
</dbReference>
<dbReference type="InterPro" id="IPR033671">
    <property type="entry name" value="TrmH"/>
</dbReference>
<keyword evidence="1" id="KW-0820">tRNA-binding</keyword>
<reference evidence="8 9" key="1">
    <citation type="submission" date="2024-08" db="EMBL/GenBank/DDBJ databases">
        <authorList>
            <person name="Ishaq N."/>
        </authorList>
    </citation>
    <scope>NUCLEOTIDE SEQUENCE [LARGE SCALE GENOMIC DNA]</scope>
    <source>
        <strain evidence="8 9">DSM 18651</strain>
    </source>
</reference>
<keyword evidence="3" id="KW-0808">Transferase</keyword>
<dbReference type="PANTHER" id="PTHR43453:SF1">
    <property type="entry name" value="TRNA_RRNA METHYLTRANSFERASE SPOU TYPE DOMAIN-CONTAINING PROTEIN"/>
    <property type="match status" value="1"/>
</dbReference>
<keyword evidence="4" id="KW-0949">S-adenosyl-L-methionine</keyword>
<dbReference type="Proteomes" id="UP001569428">
    <property type="component" value="Unassembled WGS sequence"/>
</dbReference>
<dbReference type="RefSeq" id="WP_371839432.1">
    <property type="nucleotide sequence ID" value="NZ_JBGMEK010000027.1"/>
</dbReference>
<comment type="caution">
    <text evidence="8">The sequence shown here is derived from an EMBL/GenBank/DDBJ whole genome shotgun (WGS) entry which is preliminary data.</text>
</comment>
<dbReference type="Gene3D" id="3.40.1280.10">
    <property type="match status" value="1"/>
</dbReference>
<accession>A0ABV4P1H5</accession>
<keyword evidence="9" id="KW-1185">Reference proteome</keyword>
<dbReference type="GO" id="GO:0008168">
    <property type="term" value="F:methyltransferase activity"/>
    <property type="evidence" value="ECO:0007669"/>
    <property type="project" value="UniProtKB-KW"/>
</dbReference>
<proteinExistence type="predicted"/>
<evidence type="ECO:0000313" key="8">
    <source>
        <dbReference type="EMBL" id="MFA0811824.1"/>
    </source>
</evidence>
<evidence type="ECO:0000256" key="2">
    <source>
        <dbReference type="ARBA" id="ARBA00022603"/>
    </source>
</evidence>
<evidence type="ECO:0000256" key="3">
    <source>
        <dbReference type="ARBA" id="ARBA00022679"/>
    </source>
</evidence>
<keyword evidence="5" id="KW-0819">tRNA processing</keyword>
<evidence type="ECO:0000313" key="9">
    <source>
        <dbReference type="Proteomes" id="UP001569428"/>
    </source>
</evidence>
<gene>
    <name evidence="8" type="ORF">ACCI49_12945</name>
</gene>
<dbReference type="InterPro" id="IPR029028">
    <property type="entry name" value="Alpha/beta_knot_MTases"/>
</dbReference>
<evidence type="ECO:0000256" key="4">
    <source>
        <dbReference type="ARBA" id="ARBA00022691"/>
    </source>
</evidence>
<dbReference type="EMBL" id="JBGMEK010000027">
    <property type="protein sequence ID" value="MFA0811824.1"/>
    <property type="molecule type" value="Genomic_DNA"/>
</dbReference>